<proteinExistence type="predicted"/>
<evidence type="ECO:0000313" key="1">
    <source>
        <dbReference type="EMBL" id="EMN16959.1"/>
    </source>
</evidence>
<dbReference type="PANTHER" id="PTHR38591:SF1">
    <property type="entry name" value="BLL1000 PROTEIN"/>
    <property type="match status" value="1"/>
</dbReference>
<name>A0ABC9SGV8_LEPBO</name>
<dbReference type="AlphaFoldDB" id="A0ABC9SGV8"/>
<dbReference type="SUPFAM" id="SSF159245">
    <property type="entry name" value="AttH-like"/>
    <property type="match status" value="1"/>
</dbReference>
<dbReference type="Proteomes" id="UP000012166">
    <property type="component" value="Unassembled WGS sequence"/>
</dbReference>
<gene>
    <name evidence="1" type="ORF">LEP1GSC056_2592</name>
</gene>
<sequence>MIPRKNHYNFFQIKVNRLIGIYLLFPIFFALQADDRPFLFPKDHSFHPKYKVEWCYFVGVLQSSEGKKYGYELRAGLKTACTQKA</sequence>
<comment type="caution">
    <text evidence="1">The sequence shown here is derived from an EMBL/GenBank/DDBJ whole genome shotgun (WGS) entry which is preliminary data.</text>
</comment>
<reference evidence="1 2" key="1">
    <citation type="submission" date="2013-01" db="EMBL/GenBank/DDBJ databases">
        <authorList>
            <person name="Harkins D.M."/>
            <person name="Durkin A.S."/>
            <person name="Brinkac L.M."/>
            <person name="Haft D.H."/>
            <person name="Selengut J.D."/>
            <person name="Sanka R."/>
            <person name="DePew J."/>
            <person name="Purushe J."/>
            <person name="Hartskeerl R.A."/>
            <person name="Ahmed A."/>
            <person name="van der Linden H."/>
            <person name="Goris M.G.A."/>
            <person name="Vinetz J.M."/>
            <person name="Sutton G.G."/>
            <person name="Nierman W.C."/>
            <person name="Fouts D.E."/>
        </authorList>
    </citation>
    <scope>NUCLEOTIDE SEQUENCE [LARGE SCALE GENOMIC DNA]</scope>
    <source>
        <strain evidence="1 2">Brem 328</strain>
    </source>
</reference>
<dbReference type="PANTHER" id="PTHR38591">
    <property type="entry name" value="HYDROLASE"/>
    <property type="match status" value="1"/>
</dbReference>
<organism evidence="1 2">
    <name type="scientific">Leptospira borgpetersenii str. Brem 328</name>
    <dbReference type="NCBI Taxonomy" id="1049780"/>
    <lineage>
        <taxon>Bacteria</taxon>
        <taxon>Pseudomonadati</taxon>
        <taxon>Spirochaetota</taxon>
        <taxon>Spirochaetia</taxon>
        <taxon>Leptospirales</taxon>
        <taxon>Leptospiraceae</taxon>
        <taxon>Leptospira</taxon>
    </lineage>
</organism>
<dbReference type="InterPro" id="IPR023374">
    <property type="entry name" value="AttH-like_dom_sf"/>
</dbReference>
<dbReference type="Gene3D" id="2.40.370.10">
    <property type="entry name" value="AttH-like domain"/>
    <property type="match status" value="1"/>
</dbReference>
<evidence type="ECO:0000313" key="2">
    <source>
        <dbReference type="Proteomes" id="UP000012166"/>
    </source>
</evidence>
<accession>A0ABC9SGV8</accession>
<dbReference type="EMBL" id="AHMS02000031">
    <property type="protein sequence ID" value="EMN16959.1"/>
    <property type="molecule type" value="Genomic_DNA"/>
</dbReference>
<protein>
    <submittedName>
        <fullName evidence="1">Uncharacterized protein</fullName>
    </submittedName>
</protein>
<dbReference type="RefSeq" id="WP_002724763.1">
    <property type="nucleotide sequence ID" value="NZ_AHMS02000031.1"/>
</dbReference>